<protein>
    <recommendedName>
        <fullName evidence="5">Uncharacterized protein YoaI</fullName>
    </recommendedName>
</protein>
<reference evidence="7 8" key="1">
    <citation type="submission" date="2013-04" db="EMBL/GenBank/DDBJ databases">
        <authorList>
            <person name="Weinstock G."/>
            <person name="Sodergren E."/>
            <person name="Lobos E.A."/>
            <person name="Fulton L."/>
            <person name="Fulton R."/>
            <person name="Courtney L."/>
            <person name="Fronick C."/>
            <person name="O'Laughlin M."/>
            <person name="Godfrey J."/>
            <person name="Wilson R.M."/>
            <person name="Miner T."/>
            <person name="Farmer C."/>
            <person name="Delehaunty K."/>
            <person name="Cordes M."/>
            <person name="Minx P."/>
            <person name="Tomlinson C."/>
            <person name="Chen J."/>
            <person name="Wollam A."/>
            <person name="Pepin K.H."/>
            <person name="Palsikar V.B."/>
            <person name="Zhang X."/>
            <person name="Suruliraj S."/>
            <person name="Perna N.T."/>
            <person name="Plunkett G."/>
            <person name="Warren W."/>
            <person name="Mitreva M."/>
            <person name="Mardis E.R."/>
            <person name="Wilson R.K."/>
        </authorList>
    </citation>
    <scope>NUCLEOTIDE SEQUENCE [LARGE SCALE GENOMIC DNA]</scope>
    <source>
        <strain evidence="7 8">DSM 4568</strain>
    </source>
</reference>
<dbReference type="EMBL" id="ATDT01000009">
    <property type="protein sequence ID" value="EPF18225.1"/>
    <property type="molecule type" value="Genomic_DNA"/>
</dbReference>
<dbReference type="PATRIC" id="fig|566551.4.peg.1511"/>
<evidence type="ECO:0000313" key="8">
    <source>
        <dbReference type="Proteomes" id="UP000014585"/>
    </source>
</evidence>
<keyword evidence="2 6" id="KW-0812">Transmembrane</keyword>
<name>S3IZ86_9ENTR</name>
<feature type="transmembrane region" description="Helical" evidence="6">
    <location>
        <begin position="12"/>
        <end position="37"/>
    </location>
</feature>
<evidence type="ECO:0000256" key="6">
    <source>
        <dbReference type="SAM" id="Phobius"/>
    </source>
</evidence>
<comment type="caution">
    <text evidence="7">The sequence shown here is derived from an EMBL/GenBank/DDBJ whole genome shotgun (WGS) entry which is preliminary data.</text>
</comment>
<dbReference type="AlphaFoldDB" id="S3IZ86"/>
<organism evidence="7 8">
    <name type="scientific">Cedecea davisae DSM 4568</name>
    <dbReference type="NCBI Taxonomy" id="566551"/>
    <lineage>
        <taxon>Bacteria</taxon>
        <taxon>Pseudomonadati</taxon>
        <taxon>Pseudomonadota</taxon>
        <taxon>Gammaproteobacteria</taxon>
        <taxon>Enterobacterales</taxon>
        <taxon>Enterobacteriaceae</taxon>
        <taxon>Cedecea</taxon>
    </lineage>
</organism>
<gene>
    <name evidence="7" type="ORF">HMPREF0201_01636</name>
</gene>
<comment type="subcellular location">
    <subcellularLocation>
        <location evidence="1">Membrane</location>
        <topology evidence="1">Single-pass membrane protein</topology>
    </subcellularLocation>
</comment>
<evidence type="ECO:0000256" key="5">
    <source>
        <dbReference type="ARBA" id="ARBA00035689"/>
    </source>
</evidence>
<evidence type="ECO:0000256" key="3">
    <source>
        <dbReference type="ARBA" id="ARBA00022989"/>
    </source>
</evidence>
<dbReference type="NCBIfam" id="NF041475">
    <property type="entry name" value="membrane_YoaI"/>
    <property type="match status" value="1"/>
</dbReference>
<dbReference type="Proteomes" id="UP000014585">
    <property type="component" value="Unassembled WGS sequence"/>
</dbReference>
<accession>S3IZ86</accession>
<evidence type="ECO:0000256" key="4">
    <source>
        <dbReference type="ARBA" id="ARBA00023136"/>
    </source>
</evidence>
<keyword evidence="3 6" id="KW-1133">Transmembrane helix</keyword>
<dbReference type="HOGENOM" id="CLU_216793_1_0_6"/>
<sequence length="41" mass="4522">MAKGGKAMNDPAFFDTLCITAVFLAIASALVMSVLYLERRW</sequence>
<proteinExistence type="predicted"/>
<keyword evidence="4 6" id="KW-0472">Membrane</keyword>
<dbReference type="GO" id="GO:0016020">
    <property type="term" value="C:membrane"/>
    <property type="evidence" value="ECO:0007669"/>
    <property type="project" value="UniProtKB-SubCell"/>
</dbReference>
<dbReference type="InterPro" id="IPR048191">
    <property type="entry name" value="YoaI-like"/>
</dbReference>
<evidence type="ECO:0000256" key="1">
    <source>
        <dbReference type="ARBA" id="ARBA00004167"/>
    </source>
</evidence>
<evidence type="ECO:0000256" key="2">
    <source>
        <dbReference type="ARBA" id="ARBA00022692"/>
    </source>
</evidence>
<evidence type="ECO:0000313" key="7">
    <source>
        <dbReference type="EMBL" id="EPF18225.1"/>
    </source>
</evidence>